<evidence type="ECO:0000256" key="4">
    <source>
        <dbReference type="ARBA" id="ARBA00023002"/>
    </source>
</evidence>
<name>A0A9X2CWZ5_9BACI</name>
<evidence type="ECO:0000256" key="2">
    <source>
        <dbReference type="ARBA" id="ARBA00022630"/>
    </source>
</evidence>
<dbReference type="CDD" id="cd02146">
    <property type="entry name" value="NfsA-like"/>
    <property type="match status" value="1"/>
</dbReference>
<keyword evidence="4 5" id="KW-0560">Oxidoreductase</keyword>
<dbReference type="InterPro" id="IPR029479">
    <property type="entry name" value="Nitroreductase"/>
</dbReference>
<keyword evidence="8" id="KW-1185">Reference proteome</keyword>
<organism evidence="7 8">
    <name type="scientific">Halalkalibacter alkaliphilus</name>
    <dbReference type="NCBI Taxonomy" id="2917993"/>
    <lineage>
        <taxon>Bacteria</taxon>
        <taxon>Bacillati</taxon>
        <taxon>Bacillota</taxon>
        <taxon>Bacilli</taxon>
        <taxon>Bacillales</taxon>
        <taxon>Bacillaceae</taxon>
        <taxon>Halalkalibacter</taxon>
    </lineage>
</organism>
<keyword evidence="3 5" id="KW-0288">FMN</keyword>
<dbReference type="PIRSF" id="PIRSF005426">
    <property type="entry name" value="Frp"/>
    <property type="match status" value="1"/>
</dbReference>
<evidence type="ECO:0000313" key="8">
    <source>
        <dbReference type="Proteomes" id="UP001139150"/>
    </source>
</evidence>
<comment type="caution">
    <text evidence="7">The sequence shown here is derived from an EMBL/GenBank/DDBJ whole genome shotgun (WGS) entry which is preliminary data.</text>
</comment>
<dbReference type="NCBIfam" id="NF008033">
    <property type="entry name" value="PRK10765.1"/>
    <property type="match status" value="1"/>
</dbReference>
<feature type="domain" description="Nitroreductase" evidence="6">
    <location>
        <begin position="8"/>
        <end position="165"/>
    </location>
</feature>
<reference evidence="7" key="1">
    <citation type="submission" date="2022-02" db="EMBL/GenBank/DDBJ databases">
        <title>Halalkalibacter sp. nov. isolated from Lonar Lake, India.</title>
        <authorList>
            <person name="Joshi A."/>
            <person name="Thite S."/>
            <person name="Lodha T."/>
        </authorList>
    </citation>
    <scope>NUCLEOTIDE SEQUENCE</scope>
    <source>
        <strain evidence="7">MEB205</strain>
    </source>
</reference>
<gene>
    <name evidence="7" type="primary">nfsA</name>
    <name evidence="7" type="ORF">MF646_21080</name>
</gene>
<keyword evidence="5" id="KW-0521">NADP</keyword>
<dbReference type="Pfam" id="PF00881">
    <property type="entry name" value="Nitroreductase"/>
    <property type="match status" value="1"/>
</dbReference>
<dbReference type="PANTHER" id="PTHR43425:SF3">
    <property type="entry name" value="NADPH-DEPENDENT OXIDOREDUCTASE"/>
    <property type="match status" value="1"/>
</dbReference>
<dbReference type="RefSeq" id="WP_250098475.1">
    <property type="nucleotide sequence ID" value="NZ_JAKRYL010000033.1"/>
</dbReference>
<dbReference type="InterPro" id="IPR000415">
    <property type="entry name" value="Nitroreductase-like"/>
</dbReference>
<dbReference type="Gene3D" id="3.40.109.10">
    <property type="entry name" value="NADH Oxidase"/>
    <property type="match status" value="1"/>
</dbReference>
<dbReference type="Proteomes" id="UP001139150">
    <property type="component" value="Unassembled WGS sequence"/>
</dbReference>
<dbReference type="EMBL" id="JAKRYL010000033">
    <property type="protein sequence ID" value="MCL7749615.1"/>
    <property type="molecule type" value="Genomic_DNA"/>
</dbReference>
<evidence type="ECO:0000256" key="5">
    <source>
        <dbReference type="PIRNR" id="PIRNR005426"/>
    </source>
</evidence>
<dbReference type="GO" id="GO:0016491">
    <property type="term" value="F:oxidoreductase activity"/>
    <property type="evidence" value="ECO:0007669"/>
    <property type="project" value="UniProtKB-UniRule"/>
</dbReference>
<evidence type="ECO:0000259" key="6">
    <source>
        <dbReference type="Pfam" id="PF00881"/>
    </source>
</evidence>
<dbReference type="PANTHER" id="PTHR43425">
    <property type="entry name" value="OXYGEN-INSENSITIVE NADPH NITROREDUCTASE"/>
    <property type="match status" value="1"/>
</dbReference>
<dbReference type="AlphaFoldDB" id="A0A9X2CWZ5"/>
<proteinExistence type="inferred from homology"/>
<accession>A0A9X2CWZ5</accession>
<protein>
    <submittedName>
        <fullName evidence="7">Oxygen-insensitive NADPH nitroreductase</fullName>
    </submittedName>
</protein>
<evidence type="ECO:0000256" key="3">
    <source>
        <dbReference type="ARBA" id="ARBA00022643"/>
    </source>
</evidence>
<dbReference type="SUPFAM" id="SSF55469">
    <property type="entry name" value="FMN-dependent nitroreductase-like"/>
    <property type="match status" value="1"/>
</dbReference>
<dbReference type="InterPro" id="IPR016446">
    <property type="entry name" value="Flavin_OxRdtase_Frp"/>
</dbReference>
<keyword evidence="2 5" id="KW-0285">Flavoprotein</keyword>
<evidence type="ECO:0000256" key="1">
    <source>
        <dbReference type="ARBA" id="ARBA00008366"/>
    </source>
</evidence>
<evidence type="ECO:0000313" key="7">
    <source>
        <dbReference type="EMBL" id="MCL7749615.1"/>
    </source>
</evidence>
<sequence length="248" mass="27966">MNSTIETILSHRSVRKFTNQALTKEQIDTIVHSAQMAATSNYIQAYSIIGVNDRNKKSKLAQLSGNQAYVLESGHFFVFCADLHRHQLVAEMEESVITESIESSEKFIVAVVDTALAAQNATIAAESMGLGICYIGGIRNEIEGVSELLELPEYVIPLFGLTVGYPDEETSIKPRLPKEAVYHEDAYQSDLAMTEQLDQYDEVVSNYYYERTNGKRAERWTEQMSNMLSNPTRMNIKSFLEKKGFAKR</sequence>
<comment type="similarity">
    <text evidence="1 5">Belongs to the flavin oxidoreductase frp family.</text>
</comment>